<feature type="transmembrane region" description="Helical" evidence="1">
    <location>
        <begin position="48"/>
        <end position="67"/>
    </location>
</feature>
<evidence type="ECO:0000313" key="4">
    <source>
        <dbReference type="Proteomes" id="UP000595847"/>
    </source>
</evidence>
<evidence type="ECO:0000313" key="2">
    <source>
        <dbReference type="EMBL" id="QQE74019.1"/>
    </source>
</evidence>
<evidence type="ECO:0000256" key="1">
    <source>
        <dbReference type="SAM" id="Phobius"/>
    </source>
</evidence>
<dbReference type="AlphaFoldDB" id="A0A7T5EJZ9"/>
<evidence type="ECO:0008006" key="6">
    <source>
        <dbReference type="Google" id="ProtNLM"/>
    </source>
</evidence>
<dbReference type="RefSeq" id="WP_198827607.1">
    <property type="nucleotide sequence ID" value="NZ_CP066308.1"/>
</dbReference>
<organism evidence="2 4">
    <name type="scientific">Brevibacillus composti</name>
    <dbReference type="NCBI Taxonomy" id="2796470"/>
    <lineage>
        <taxon>Bacteria</taxon>
        <taxon>Bacillati</taxon>
        <taxon>Bacillota</taxon>
        <taxon>Bacilli</taxon>
        <taxon>Bacillales</taxon>
        <taxon>Paenibacillaceae</taxon>
        <taxon>Brevibacillus</taxon>
    </lineage>
</organism>
<dbReference type="EMBL" id="CP073708">
    <property type="protein sequence ID" value="QUO41103.1"/>
    <property type="molecule type" value="Genomic_DNA"/>
</dbReference>
<keyword evidence="1" id="KW-0472">Membrane</keyword>
<proteinExistence type="predicted"/>
<evidence type="ECO:0000313" key="5">
    <source>
        <dbReference type="Proteomes" id="UP000677234"/>
    </source>
</evidence>
<dbReference type="EMBL" id="CP066308">
    <property type="protein sequence ID" value="QQE74019.1"/>
    <property type="molecule type" value="Genomic_DNA"/>
</dbReference>
<name>A0A7T5EJZ9_9BACL</name>
<reference evidence="2 4" key="1">
    <citation type="submission" date="2020-12" db="EMBL/GenBank/DDBJ databases">
        <title>strain FJAT-54423T represents a novel species of the genus Brevibacillus.</title>
        <authorList>
            <person name="Tang R."/>
        </authorList>
    </citation>
    <scope>NUCLEOTIDE SEQUENCE [LARGE SCALE GENOMIC DNA]</scope>
    <source>
        <strain evidence="2 4">FJAT-54423</strain>
    </source>
</reference>
<feature type="transmembrane region" description="Helical" evidence="1">
    <location>
        <begin position="7"/>
        <end position="28"/>
    </location>
</feature>
<accession>A0A7T5EJZ9</accession>
<protein>
    <recommendedName>
        <fullName evidence="6">DUF4405 domain-containing protein</fullName>
    </recommendedName>
</protein>
<keyword evidence="5" id="KW-1185">Reference proteome</keyword>
<dbReference type="Proteomes" id="UP000677234">
    <property type="component" value="Chromosome"/>
</dbReference>
<keyword evidence="1" id="KW-1133">Transmembrane helix</keyword>
<reference evidence="3" key="2">
    <citation type="submission" date="2021-04" db="EMBL/GenBank/DDBJ databases">
        <title>Brevibacillus composti FJAT-54423, complete genome.</title>
        <authorList>
            <person name="Tang R."/>
        </authorList>
    </citation>
    <scope>NUCLEOTIDE SEQUENCE</scope>
    <source>
        <strain evidence="3">FJAT-54424</strain>
    </source>
</reference>
<gene>
    <name evidence="2" type="ORF">JD108_19545</name>
    <name evidence="3" type="ORF">KDJ56_19480</name>
</gene>
<keyword evidence="1" id="KW-0812">Transmembrane</keyword>
<dbReference type="Proteomes" id="UP000595847">
    <property type="component" value="Chromosome"/>
</dbReference>
<sequence length="83" mass="9476">MSKRRAILLVCSASLMLVFAVWAVWSAYQPKVGPIGNGPDYRRVWFQFGLHLISAGCFLTLGIHGLYTHWKKNKEEHGETKEE</sequence>
<dbReference type="KEGG" id="bcop:JD108_19545"/>
<evidence type="ECO:0000313" key="3">
    <source>
        <dbReference type="EMBL" id="QUO41103.1"/>
    </source>
</evidence>